<gene>
    <name evidence="1" type="ordered locus">Cpha266_0986</name>
</gene>
<dbReference type="KEGG" id="cph:Cpha266_0986"/>
<dbReference type="SUPFAM" id="SSF53474">
    <property type="entry name" value="alpha/beta-Hydrolases"/>
    <property type="match status" value="1"/>
</dbReference>
<dbReference type="Gene3D" id="3.40.50.1820">
    <property type="entry name" value="alpha/beta hydrolase"/>
    <property type="match status" value="1"/>
</dbReference>
<dbReference type="OrthoDB" id="9784036at2"/>
<reference evidence="1 2" key="1">
    <citation type="submission" date="2006-12" db="EMBL/GenBank/DDBJ databases">
        <title>Complete sequence of Chlorobium phaeobacteroides DSM 266.</title>
        <authorList>
            <consortium name="US DOE Joint Genome Institute"/>
            <person name="Copeland A."/>
            <person name="Lucas S."/>
            <person name="Lapidus A."/>
            <person name="Barry K."/>
            <person name="Detter J.C."/>
            <person name="Glavina del Rio T."/>
            <person name="Hammon N."/>
            <person name="Israni S."/>
            <person name="Pitluck S."/>
            <person name="Goltsman E."/>
            <person name="Schmutz J."/>
            <person name="Larimer F."/>
            <person name="Land M."/>
            <person name="Hauser L."/>
            <person name="Mikhailova N."/>
            <person name="Li T."/>
            <person name="Overmann J."/>
            <person name="Bryant D.A."/>
            <person name="Richardson P."/>
        </authorList>
    </citation>
    <scope>NUCLEOTIDE SEQUENCE [LARGE SCALE GENOMIC DNA]</scope>
    <source>
        <strain evidence="1 2">DSM 266</strain>
    </source>
</reference>
<proteinExistence type="predicted"/>
<dbReference type="ESTHER" id="chlpd-a1bf56">
    <property type="family name" value="A85-Feruloyl-Esterase"/>
</dbReference>
<dbReference type="eggNOG" id="COG0627">
    <property type="taxonomic scope" value="Bacteria"/>
</dbReference>
<dbReference type="InterPro" id="IPR050583">
    <property type="entry name" value="Mycobacterial_A85_antigen"/>
</dbReference>
<keyword evidence="2" id="KW-1185">Reference proteome</keyword>
<dbReference type="InterPro" id="IPR029058">
    <property type="entry name" value="AB_hydrolase_fold"/>
</dbReference>
<sequence length="335" mass="37287">MNPRITTLRVPGTTLTGNPLGDPAEREVPVYLPPSYDGKKRFGVIYLLSGFASTGRSFMNYSFGHRSVPESAEQLIADGRMKECLIVMPDCMTSYGGSQYVDSPATGRYETYLVNELIPFIDNSLQTLPAGEHRAIAGKSSGGFGALRLAMKYPHCFSAASCHSGDMHFELCYKPGFPAAARILEKHKGDISAFYRAYTSSPKPARNDFPLLELLAMAAAYSPDTLKHAPENMRLPFDPYTCEINITVWKEWLTFDPLVMIEEKAYQEALSSLKLLYLDCGSYDEYNLAFAHRLFSRKASGYGIAHHYEEFPDSHSDTSYRYDTSLPLLSAAIAL</sequence>
<accession>A1BF56</accession>
<dbReference type="PANTHER" id="PTHR48098:SF1">
    <property type="entry name" value="DIACYLGLYCEROL ACYLTRANSFERASE_MYCOLYLTRANSFERASE AG85A"/>
    <property type="match status" value="1"/>
</dbReference>
<dbReference type="AlphaFoldDB" id="A1BF56"/>
<dbReference type="GO" id="GO:0016747">
    <property type="term" value="F:acyltransferase activity, transferring groups other than amino-acyl groups"/>
    <property type="evidence" value="ECO:0007669"/>
    <property type="project" value="TreeGrafter"/>
</dbReference>
<dbReference type="STRING" id="290317.Cpha266_0986"/>
<dbReference type="Proteomes" id="UP000008701">
    <property type="component" value="Chromosome"/>
</dbReference>
<protein>
    <submittedName>
        <fullName evidence="1">Putative esterase</fullName>
    </submittedName>
</protein>
<dbReference type="RefSeq" id="WP_011744860.1">
    <property type="nucleotide sequence ID" value="NC_008639.1"/>
</dbReference>
<evidence type="ECO:0000313" key="2">
    <source>
        <dbReference type="Proteomes" id="UP000008701"/>
    </source>
</evidence>
<dbReference type="Pfam" id="PF00756">
    <property type="entry name" value="Esterase"/>
    <property type="match status" value="1"/>
</dbReference>
<dbReference type="InterPro" id="IPR000801">
    <property type="entry name" value="Esterase-like"/>
</dbReference>
<evidence type="ECO:0000313" key="1">
    <source>
        <dbReference type="EMBL" id="ABL65033.1"/>
    </source>
</evidence>
<organism evidence="1 2">
    <name type="scientific">Chlorobium phaeobacteroides (strain DSM 266 / SMG 266 / 2430)</name>
    <dbReference type="NCBI Taxonomy" id="290317"/>
    <lineage>
        <taxon>Bacteria</taxon>
        <taxon>Pseudomonadati</taxon>
        <taxon>Chlorobiota</taxon>
        <taxon>Chlorobiia</taxon>
        <taxon>Chlorobiales</taxon>
        <taxon>Chlorobiaceae</taxon>
        <taxon>Chlorobium/Pelodictyon group</taxon>
        <taxon>Chlorobium</taxon>
    </lineage>
</organism>
<dbReference type="EMBL" id="CP000492">
    <property type="protein sequence ID" value="ABL65033.1"/>
    <property type="molecule type" value="Genomic_DNA"/>
</dbReference>
<dbReference type="HOGENOM" id="CLU_037618_0_1_10"/>
<dbReference type="PANTHER" id="PTHR48098">
    <property type="entry name" value="ENTEROCHELIN ESTERASE-RELATED"/>
    <property type="match status" value="1"/>
</dbReference>
<name>A1BF56_CHLPD</name>